<dbReference type="EMBL" id="BOPB01000004">
    <property type="protein sequence ID" value="GIJ20356.1"/>
    <property type="molecule type" value="Genomic_DNA"/>
</dbReference>
<comment type="caution">
    <text evidence="2">The sequence shown here is derived from an EMBL/GenBank/DDBJ whole genome shotgun (WGS) entry which is preliminary data.</text>
</comment>
<feature type="region of interest" description="Disordered" evidence="1">
    <location>
        <begin position="165"/>
        <end position="184"/>
    </location>
</feature>
<evidence type="ECO:0000256" key="1">
    <source>
        <dbReference type="SAM" id="MobiDB-lite"/>
    </source>
</evidence>
<name>A0ABQ4IR02_9ACTN</name>
<sequence length="399" mass="44424">MATAWIVRAGRDDSYDELALDKNLIAVGWSAAGDLSTTASPSEVRKRVRAAYPEVEQRAVESYTVQLVAFRSKMSAGDIVLFLRRTSPDVAVGRVTGPYEYRMDLPSGIRHARSVAWARTDVPRASVERELLALPSLTTVYRINQVESVARLERLIEAKRMPTIDRPVQPEPADPPGQDADSIPFTNLRRNLDYARSLATAGQHLDQLKVGAFEVSDVYRAAWVQSVAALDHWVRQEVRARMLRLVAQPGVQKPKGFTSFSISLGLVEQVQAGTRTLVEALDQQLREQGHLVYQNPDKIRDGFGLVHDVKGFWDRVARVLTEQSGDGVSCTGREVQEQIRQIVQRRHKIAHEYDEDPEDVTQKRPIDGAGTTQTIDYIEQVAAAILEVLNSGNPVPDGK</sequence>
<proteinExistence type="predicted"/>
<gene>
    <name evidence="2" type="ORF">Vlu01_09800</name>
</gene>
<evidence type="ECO:0000313" key="3">
    <source>
        <dbReference type="Proteomes" id="UP000643165"/>
    </source>
</evidence>
<accession>A0ABQ4IR02</accession>
<evidence type="ECO:0000313" key="2">
    <source>
        <dbReference type="EMBL" id="GIJ20356.1"/>
    </source>
</evidence>
<keyword evidence="3" id="KW-1185">Reference proteome</keyword>
<dbReference type="RefSeq" id="WP_203994563.1">
    <property type="nucleotide sequence ID" value="NZ_BOPB01000004.1"/>
</dbReference>
<organism evidence="2 3">
    <name type="scientific">Micromonospora lutea</name>
    <dbReference type="NCBI Taxonomy" id="419825"/>
    <lineage>
        <taxon>Bacteria</taxon>
        <taxon>Bacillati</taxon>
        <taxon>Actinomycetota</taxon>
        <taxon>Actinomycetes</taxon>
        <taxon>Micromonosporales</taxon>
        <taxon>Micromonosporaceae</taxon>
        <taxon>Micromonospora</taxon>
    </lineage>
</organism>
<dbReference type="Proteomes" id="UP000643165">
    <property type="component" value="Unassembled WGS sequence"/>
</dbReference>
<protein>
    <recommendedName>
        <fullName evidence="4">Restriction system protein</fullName>
    </recommendedName>
</protein>
<reference evidence="2 3" key="1">
    <citation type="submission" date="2021-01" db="EMBL/GenBank/DDBJ databases">
        <title>Whole genome shotgun sequence of Verrucosispora lutea NBRC 106530.</title>
        <authorList>
            <person name="Komaki H."/>
            <person name="Tamura T."/>
        </authorList>
    </citation>
    <scope>NUCLEOTIDE SEQUENCE [LARGE SCALE GENOMIC DNA]</scope>
    <source>
        <strain evidence="2 3">NBRC 106530</strain>
    </source>
</reference>
<evidence type="ECO:0008006" key="4">
    <source>
        <dbReference type="Google" id="ProtNLM"/>
    </source>
</evidence>